<dbReference type="GO" id="GO:0016787">
    <property type="term" value="F:hydrolase activity"/>
    <property type="evidence" value="ECO:0007669"/>
    <property type="project" value="UniProtKB-KW"/>
</dbReference>
<proteinExistence type="predicted"/>
<evidence type="ECO:0000313" key="2">
    <source>
        <dbReference type="Proteomes" id="UP000516764"/>
    </source>
</evidence>
<keyword evidence="1" id="KW-0378">Hydrolase</keyword>
<gene>
    <name evidence="1" type="ORF">H9I45_03710</name>
</gene>
<organism evidence="1 2">
    <name type="scientific">Polaribacter haliotis</name>
    <dbReference type="NCBI Taxonomy" id="1888915"/>
    <lineage>
        <taxon>Bacteria</taxon>
        <taxon>Pseudomonadati</taxon>
        <taxon>Bacteroidota</taxon>
        <taxon>Flavobacteriia</taxon>
        <taxon>Flavobacteriales</taxon>
        <taxon>Flavobacteriaceae</taxon>
    </lineage>
</organism>
<protein>
    <submittedName>
        <fullName evidence="1">Acyloxyacyl hydrolase</fullName>
    </submittedName>
</protein>
<dbReference type="KEGG" id="phal:H9I45_03710"/>
<dbReference type="AlphaFoldDB" id="A0A7L8AKE6"/>
<dbReference type="Proteomes" id="UP000516764">
    <property type="component" value="Chromosome"/>
</dbReference>
<dbReference type="InterPro" id="IPR018550">
    <property type="entry name" value="Lipid-A_deacylase-rel"/>
</dbReference>
<reference evidence="1 2" key="1">
    <citation type="journal article" date="2016" name="Int. J. Syst. Evol. Microbiol.">
        <title>Polaribacter haliotis sp. nov., isolated from the gut of abalone Haliotis discus hannai.</title>
        <authorList>
            <person name="Kim Y.O."/>
            <person name="Park I.S."/>
            <person name="Park S."/>
            <person name="Nam B.H."/>
            <person name="Park J.M."/>
            <person name="Kim D.G."/>
            <person name="Yoon J.H."/>
        </authorList>
    </citation>
    <scope>NUCLEOTIDE SEQUENCE [LARGE SCALE GENOMIC DNA]</scope>
    <source>
        <strain evidence="1 2">KCTC 52418</strain>
    </source>
</reference>
<accession>A0A7L8AKE6</accession>
<dbReference type="EMBL" id="CP061813">
    <property type="protein sequence ID" value="QOD62414.1"/>
    <property type="molecule type" value="Genomic_DNA"/>
</dbReference>
<name>A0A7L8AKE6_9FLAO</name>
<dbReference type="Gene3D" id="2.40.160.20">
    <property type="match status" value="1"/>
</dbReference>
<keyword evidence="2" id="KW-1185">Reference proteome</keyword>
<dbReference type="Pfam" id="PF09411">
    <property type="entry name" value="PagL"/>
    <property type="match status" value="1"/>
</dbReference>
<evidence type="ECO:0000313" key="1">
    <source>
        <dbReference type="EMBL" id="QOD62414.1"/>
    </source>
</evidence>
<sequence>MHLYAFELGFAIKKKIFKKVDFQLTVGLGVGTIDTRTERLAKGFTFIENGSLGFSYKTSTNTYLYLGSNIGHISNFNTQKPNNGYNIVGFEIGFSYRLQ</sequence>